<organism evidence="1 2">
    <name type="scientific">Herpetosiphon geysericola</name>
    <dbReference type="NCBI Taxonomy" id="70996"/>
    <lineage>
        <taxon>Bacteria</taxon>
        <taxon>Bacillati</taxon>
        <taxon>Chloroflexota</taxon>
        <taxon>Chloroflexia</taxon>
        <taxon>Herpetosiphonales</taxon>
        <taxon>Herpetosiphonaceae</taxon>
        <taxon>Herpetosiphon</taxon>
    </lineage>
</organism>
<name>A0A0P6Y502_9CHLR</name>
<evidence type="ECO:0000313" key="2">
    <source>
        <dbReference type="Proteomes" id="UP000050277"/>
    </source>
</evidence>
<proteinExistence type="predicted"/>
<comment type="caution">
    <text evidence="1">The sequence shown here is derived from an EMBL/GenBank/DDBJ whole genome shotgun (WGS) entry which is preliminary data.</text>
</comment>
<sequence length="338" mass="36874">MTIAQQIAFESFAMAREATAGTPASAPTHYVTAKGQVDPEITHDEPEESRGTLAKIYRSAVVNRQSKWKASGGLDLDLMPFLMQMLHNGSLTAPTTPAGATLARLWESTRVMTSANTKFATLWFGDPNVQTFRAAFGGLNNCKLTSNVVGNAATKFDLDGFAQFMEAVSTPALPPQTAGDLVIPSDLECWIDQGSDAIGTTPATFRVIQVEHTFQPGLEPDKSASGPSGNRTWNRVNVGVSSPQTILTLYFDDLIDYDRWRNGVRCKVRVRHNGTFIETVAGNPSYRYLEVDGYGVLKAMTWGAQKNARTIKLTLDHAYEPTIGSDLRMACQNTKTTV</sequence>
<dbReference type="EMBL" id="LGKP01000040">
    <property type="protein sequence ID" value="KPL80276.1"/>
    <property type="molecule type" value="Genomic_DNA"/>
</dbReference>
<accession>A0A0P6Y502</accession>
<protein>
    <submittedName>
        <fullName evidence="1">Uncharacterized protein</fullName>
    </submittedName>
</protein>
<evidence type="ECO:0000313" key="1">
    <source>
        <dbReference type="EMBL" id="KPL80276.1"/>
    </source>
</evidence>
<dbReference type="Proteomes" id="UP000050277">
    <property type="component" value="Unassembled WGS sequence"/>
</dbReference>
<reference evidence="1 2" key="1">
    <citation type="submission" date="2015-07" db="EMBL/GenBank/DDBJ databases">
        <title>Whole genome sequence of Herpetosiphon geysericola DSM 7119.</title>
        <authorList>
            <person name="Hemp J."/>
            <person name="Ward L.M."/>
            <person name="Pace L.A."/>
            <person name="Fischer W.W."/>
        </authorList>
    </citation>
    <scope>NUCLEOTIDE SEQUENCE [LARGE SCALE GENOMIC DNA]</scope>
    <source>
        <strain evidence="1 2">DSM 7119</strain>
    </source>
</reference>
<keyword evidence="2" id="KW-1185">Reference proteome</keyword>
<gene>
    <name evidence="1" type="ORF">SE18_24825</name>
</gene>
<dbReference type="RefSeq" id="WP_054537166.1">
    <property type="nucleotide sequence ID" value="NZ_LGKP01000040.1"/>
</dbReference>
<dbReference type="OrthoDB" id="9817384at2"/>
<dbReference type="AlphaFoldDB" id="A0A0P6Y502"/>